<gene>
    <name evidence="1" type="ORF">RRF57_000225</name>
</gene>
<evidence type="ECO:0000313" key="2">
    <source>
        <dbReference type="Proteomes" id="UP001305414"/>
    </source>
</evidence>
<accession>A0AAN7UE73</accession>
<comment type="caution">
    <text evidence="1">The sequence shown here is derived from an EMBL/GenBank/DDBJ whole genome shotgun (WGS) entry which is preliminary data.</text>
</comment>
<dbReference type="Proteomes" id="UP001305414">
    <property type="component" value="Unassembled WGS sequence"/>
</dbReference>
<proteinExistence type="predicted"/>
<keyword evidence="2" id="KW-1185">Reference proteome</keyword>
<dbReference type="EMBL" id="JAWHQM010000001">
    <property type="protein sequence ID" value="KAK5624509.1"/>
    <property type="molecule type" value="Genomic_DNA"/>
</dbReference>
<dbReference type="AlphaFoldDB" id="A0AAN7UE73"/>
<evidence type="ECO:0000313" key="1">
    <source>
        <dbReference type="EMBL" id="KAK5624509.1"/>
    </source>
</evidence>
<reference evidence="1 2" key="1">
    <citation type="submission" date="2023-10" db="EMBL/GenBank/DDBJ databases">
        <title>Draft genome sequence of Xylaria bambusicola isolate GMP-LS, the root and basal stem rot pathogen of sugarcane in Indonesia.</title>
        <authorList>
            <person name="Selvaraj P."/>
            <person name="Muralishankar V."/>
            <person name="Muruganantham S."/>
            <person name="Sp S."/>
            <person name="Haryani S."/>
            <person name="Lau K.J.X."/>
            <person name="Naqvi N.I."/>
        </authorList>
    </citation>
    <scope>NUCLEOTIDE SEQUENCE [LARGE SCALE GENOMIC DNA]</scope>
    <source>
        <strain evidence="1">GMP-LS</strain>
    </source>
</reference>
<organism evidence="1 2">
    <name type="scientific">Xylaria bambusicola</name>
    <dbReference type="NCBI Taxonomy" id="326684"/>
    <lineage>
        <taxon>Eukaryota</taxon>
        <taxon>Fungi</taxon>
        <taxon>Dikarya</taxon>
        <taxon>Ascomycota</taxon>
        <taxon>Pezizomycotina</taxon>
        <taxon>Sordariomycetes</taxon>
        <taxon>Xylariomycetidae</taxon>
        <taxon>Xylariales</taxon>
        <taxon>Xylariaceae</taxon>
        <taxon>Xylaria</taxon>
    </lineage>
</organism>
<name>A0AAN7UE73_9PEZI</name>
<sequence length="101" mass="11753">MLIWKDNLVGPNCFEGRLEEFRAKVFPIIDTPNLTRKISQFHTLLDLRAMLIYIQHDNRVSQNKYGILIGYIVGEGMILLREGGHNSLDKRRLARKTETLQ</sequence>
<protein>
    <submittedName>
        <fullName evidence="1">Uncharacterized protein</fullName>
    </submittedName>
</protein>